<gene>
    <name evidence="1" type="ORF">METZ01_LOCUS387997</name>
</gene>
<dbReference type="EMBL" id="UINC01145174">
    <property type="protein sequence ID" value="SVD35143.1"/>
    <property type="molecule type" value="Genomic_DNA"/>
</dbReference>
<accession>A0A382ULJ7</accession>
<protein>
    <submittedName>
        <fullName evidence="1">Uncharacterized protein</fullName>
    </submittedName>
</protein>
<proteinExistence type="predicted"/>
<evidence type="ECO:0000313" key="1">
    <source>
        <dbReference type="EMBL" id="SVD35143.1"/>
    </source>
</evidence>
<dbReference type="AlphaFoldDB" id="A0A382ULJ7"/>
<organism evidence="1">
    <name type="scientific">marine metagenome</name>
    <dbReference type="NCBI Taxonomy" id="408172"/>
    <lineage>
        <taxon>unclassified sequences</taxon>
        <taxon>metagenomes</taxon>
        <taxon>ecological metagenomes</taxon>
    </lineage>
</organism>
<name>A0A382ULJ7_9ZZZZ</name>
<feature type="non-terminal residue" evidence="1">
    <location>
        <position position="1"/>
    </location>
</feature>
<reference evidence="1" key="1">
    <citation type="submission" date="2018-05" db="EMBL/GenBank/DDBJ databases">
        <authorList>
            <person name="Lanie J.A."/>
            <person name="Ng W.-L."/>
            <person name="Kazmierczak K.M."/>
            <person name="Andrzejewski T.M."/>
            <person name="Davidsen T.M."/>
            <person name="Wayne K.J."/>
            <person name="Tettelin H."/>
            <person name="Glass J.I."/>
            <person name="Rusch D."/>
            <person name="Podicherti R."/>
            <person name="Tsui H.-C.T."/>
            <person name="Winkler M.E."/>
        </authorList>
    </citation>
    <scope>NUCLEOTIDE SEQUENCE</scope>
</reference>
<sequence length="58" mass="6694">YMSPLDTRFFIDPPKSAKLNTKPVYKSLLGRKTLEGYTKLRRKLRIKDVSDSYESAGL</sequence>